<sequence length="39" mass="4236">MRSVDGSSARRRYRIHDAVSYGPHTATVTHGNSMSTESG</sequence>
<accession>A0ABN8V9S5</accession>
<evidence type="ECO:0000313" key="1">
    <source>
        <dbReference type="EMBL" id="CAH9418719.1"/>
    </source>
</evidence>
<gene>
    <name evidence="1" type="ORF">SGL43_05769</name>
</gene>
<dbReference type="Proteomes" id="UP001154015">
    <property type="component" value="Unassembled WGS sequence"/>
</dbReference>
<proteinExistence type="predicted"/>
<name>A0ABN8V9S5_STRGL</name>
<comment type="caution">
    <text evidence="1">The sequence shown here is derived from an EMBL/GenBank/DDBJ whole genome shotgun (WGS) entry which is preliminary data.</text>
</comment>
<protein>
    <submittedName>
        <fullName evidence="1">Uncharacterized protein</fullName>
    </submittedName>
</protein>
<reference evidence="1" key="1">
    <citation type="submission" date="2022-03" db="EMBL/GenBank/DDBJ databases">
        <authorList>
            <person name="Leyn A S."/>
        </authorList>
    </citation>
    <scope>NUCLEOTIDE SEQUENCE</scope>
    <source>
        <strain evidence="1">Streptomyces globisporus 4-3</strain>
    </source>
</reference>
<evidence type="ECO:0000313" key="2">
    <source>
        <dbReference type="Proteomes" id="UP001154015"/>
    </source>
</evidence>
<keyword evidence="2" id="KW-1185">Reference proteome</keyword>
<organism evidence="1 2">
    <name type="scientific">Streptomyces globisporus</name>
    <dbReference type="NCBI Taxonomy" id="1908"/>
    <lineage>
        <taxon>Bacteria</taxon>
        <taxon>Bacillati</taxon>
        <taxon>Actinomycetota</taxon>
        <taxon>Actinomycetes</taxon>
        <taxon>Kitasatosporales</taxon>
        <taxon>Streptomycetaceae</taxon>
        <taxon>Streptomyces</taxon>
    </lineage>
</organism>
<dbReference type="EMBL" id="CAKXYP010000020">
    <property type="protein sequence ID" value="CAH9418719.1"/>
    <property type="molecule type" value="Genomic_DNA"/>
</dbReference>